<dbReference type="RefSeq" id="WP_174207774.1">
    <property type="nucleotide sequence ID" value="NZ_JABUMX010000001.1"/>
</dbReference>
<dbReference type="EMBL" id="JABUMX010000001">
    <property type="protein sequence ID" value="NTS30702.1"/>
    <property type="molecule type" value="Genomic_DNA"/>
</dbReference>
<dbReference type="Proteomes" id="UP000550508">
    <property type="component" value="Unassembled WGS sequence"/>
</dbReference>
<reference evidence="1 2" key="1">
    <citation type="submission" date="2020-05" db="EMBL/GenBank/DDBJ databases">
        <authorList>
            <person name="Kim M.K."/>
        </authorList>
    </citation>
    <scope>NUCLEOTIDE SEQUENCE [LARGE SCALE GENOMIC DNA]</scope>
    <source>
        <strain evidence="1 2">BT25</strain>
    </source>
</reference>
<keyword evidence="2" id="KW-1185">Reference proteome</keyword>
<accession>A0A849VLK4</accession>
<dbReference type="AlphaFoldDB" id="A0A849VLK4"/>
<sequence length="143" mass="15864">MNIINHEFKTPTQIAAETGFIIESLGDALRQFQDTNSKHYACEAAVNGVAAFWVRTNYGNTASARLTDTANLTGDLNTAIALVQLPLPVWTIFQQLEALIPLNRTAAKQMVVEYSKLGHMRDVEELLARETHIICNGFKSRGM</sequence>
<protein>
    <submittedName>
        <fullName evidence="1">Uncharacterized protein</fullName>
    </submittedName>
</protein>
<evidence type="ECO:0000313" key="1">
    <source>
        <dbReference type="EMBL" id="NTS30702.1"/>
    </source>
</evidence>
<evidence type="ECO:0000313" key="2">
    <source>
        <dbReference type="Proteomes" id="UP000550508"/>
    </source>
</evidence>
<organism evidence="1 2">
    <name type="scientific">Phyllobacterium pellucidum</name>
    <dbReference type="NCBI Taxonomy" id="2740464"/>
    <lineage>
        <taxon>Bacteria</taxon>
        <taxon>Pseudomonadati</taxon>
        <taxon>Pseudomonadota</taxon>
        <taxon>Alphaproteobacteria</taxon>
        <taxon>Hyphomicrobiales</taxon>
        <taxon>Phyllobacteriaceae</taxon>
        <taxon>Phyllobacterium</taxon>
    </lineage>
</organism>
<gene>
    <name evidence="1" type="ORF">HQ945_05500</name>
</gene>
<name>A0A849VLK4_9HYPH</name>
<comment type="caution">
    <text evidence="1">The sequence shown here is derived from an EMBL/GenBank/DDBJ whole genome shotgun (WGS) entry which is preliminary data.</text>
</comment>
<proteinExistence type="predicted"/>